<dbReference type="Proteomes" id="UP001152049">
    <property type="component" value="Unassembled WGS sequence"/>
</dbReference>
<dbReference type="EMBL" id="JAOQAZ010000034">
    <property type="protein sequence ID" value="KAJ4249071.1"/>
    <property type="molecule type" value="Genomic_DNA"/>
</dbReference>
<protein>
    <submittedName>
        <fullName evidence="2">Uncharacterized protein</fullName>
    </submittedName>
</protein>
<dbReference type="OrthoDB" id="4725912at2759"/>
<feature type="region of interest" description="Disordered" evidence="1">
    <location>
        <begin position="38"/>
        <end position="66"/>
    </location>
</feature>
<proteinExistence type="predicted"/>
<evidence type="ECO:0000256" key="1">
    <source>
        <dbReference type="SAM" id="MobiDB-lite"/>
    </source>
</evidence>
<evidence type="ECO:0000313" key="3">
    <source>
        <dbReference type="Proteomes" id="UP001152049"/>
    </source>
</evidence>
<feature type="compositionally biased region" description="Polar residues" evidence="1">
    <location>
        <begin position="43"/>
        <end position="66"/>
    </location>
</feature>
<keyword evidence="3" id="KW-1185">Reference proteome</keyword>
<comment type="caution">
    <text evidence="2">The sequence shown here is derived from an EMBL/GenBank/DDBJ whole genome shotgun (WGS) entry which is preliminary data.</text>
</comment>
<organism evidence="2 3">
    <name type="scientific">Fusarium torreyae</name>
    <dbReference type="NCBI Taxonomy" id="1237075"/>
    <lineage>
        <taxon>Eukaryota</taxon>
        <taxon>Fungi</taxon>
        <taxon>Dikarya</taxon>
        <taxon>Ascomycota</taxon>
        <taxon>Pezizomycotina</taxon>
        <taxon>Sordariomycetes</taxon>
        <taxon>Hypocreomycetidae</taxon>
        <taxon>Hypocreales</taxon>
        <taxon>Nectriaceae</taxon>
        <taxon>Fusarium</taxon>
    </lineage>
</organism>
<name>A0A9W8RQF6_9HYPO</name>
<dbReference type="AlphaFoldDB" id="A0A9W8RQF6"/>
<reference evidence="2" key="1">
    <citation type="submission" date="2022-09" db="EMBL/GenBank/DDBJ databases">
        <title>Fusarium specimens isolated from Avocado Roots.</title>
        <authorList>
            <person name="Stajich J."/>
            <person name="Roper C."/>
            <person name="Heimlech-Rivalta G."/>
        </authorList>
    </citation>
    <scope>NUCLEOTIDE SEQUENCE</scope>
    <source>
        <strain evidence="2">CF00136</strain>
    </source>
</reference>
<sequence length="197" mass="20966">MVGDESSSSKSVEFTLVLRTSVAQPGLTLIHYLGSPSEGPPVFSSSTQPVEPNTTLFQGSPNPSNILGTASVGTSNTFMHRGNPGTLEKISFSKSCNVSCPLGTFKWTADMDGNGHTRWLFKDASGHKLAYLGNGKSRDGVAKDDRKLEVCFKGNDNLIELVVLTALMVLPLAKTNRKDEAKVAIVAMHLISAVLGS</sequence>
<accession>A0A9W8RQF6</accession>
<gene>
    <name evidence="2" type="ORF">NW762_012403</name>
</gene>
<evidence type="ECO:0000313" key="2">
    <source>
        <dbReference type="EMBL" id="KAJ4249071.1"/>
    </source>
</evidence>